<evidence type="ECO:0000313" key="3">
    <source>
        <dbReference type="Proteomes" id="UP000324324"/>
    </source>
</evidence>
<organism evidence="2 3">
    <name type="scientific">Cupriavidus cauae</name>
    <dbReference type="NCBI Taxonomy" id="2608999"/>
    <lineage>
        <taxon>Bacteria</taxon>
        <taxon>Pseudomonadati</taxon>
        <taxon>Pseudomonadota</taxon>
        <taxon>Betaproteobacteria</taxon>
        <taxon>Burkholderiales</taxon>
        <taxon>Burkholderiaceae</taxon>
        <taxon>Cupriavidus</taxon>
    </lineage>
</organism>
<reference evidence="2 3" key="1">
    <citation type="submission" date="2019-09" db="EMBL/GenBank/DDBJ databases">
        <title>Isolation of a novel species in the genus Cupriavidus from patients with sepsis using whole genome sequencing.</title>
        <authorList>
            <person name="Kweon O.J."/>
            <person name="Lee M.-K."/>
        </authorList>
    </citation>
    <scope>NUCLEOTIDE SEQUENCE [LARGE SCALE GENOMIC DNA]</scope>
    <source>
        <strain evidence="2 3">MKL-01</strain>
    </source>
</reference>
<keyword evidence="3" id="KW-1185">Reference proteome</keyword>
<comment type="caution">
    <text evidence="2">The sequence shown here is derived from an EMBL/GenBank/DDBJ whole genome shotgun (WGS) entry which is preliminary data.</text>
</comment>
<dbReference type="AlphaFoldDB" id="A0A5M8B0P4"/>
<dbReference type="RefSeq" id="WP_150082506.1">
    <property type="nucleotide sequence ID" value="NZ_VWRN01000019.1"/>
</dbReference>
<protein>
    <recommendedName>
        <fullName evidence="4">HEAT repeat domain-containing protein</fullName>
    </recommendedName>
</protein>
<gene>
    <name evidence="2" type="ORF">F1599_05955</name>
</gene>
<evidence type="ECO:0008006" key="4">
    <source>
        <dbReference type="Google" id="ProtNLM"/>
    </source>
</evidence>
<name>A0A5M8B0P4_9BURK</name>
<evidence type="ECO:0000313" key="2">
    <source>
        <dbReference type="EMBL" id="KAA6129283.1"/>
    </source>
</evidence>
<evidence type="ECO:0000256" key="1">
    <source>
        <dbReference type="SAM" id="MobiDB-lite"/>
    </source>
</evidence>
<dbReference type="Proteomes" id="UP000324324">
    <property type="component" value="Unassembled WGS sequence"/>
</dbReference>
<dbReference type="EMBL" id="VWRN01000019">
    <property type="protein sequence ID" value="KAA6129283.1"/>
    <property type="molecule type" value="Genomic_DNA"/>
</dbReference>
<accession>A0A5M8B0P4</accession>
<feature type="region of interest" description="Disordered" evidence="1">
    <location>
        <begin position="228"/>
        <end position="265"/>
    </location>
</feature>
<feature type="compositionally biased region" description="Pro residues" evidence="1">
    <location>
        <begin position="230"/>
        <end position="242"/>
    </location>
</feature>
<sequence length="265" mass="30342">MQGLSFALKALSMMPQYRNDDVIARRIAGMDRSDQILSMVDTVATQKPVTREWAMRTVIFMTRSMSVQGRQNLIIDVLDRARRHSDLWALELMRYFARWIPHTDSKSFDMLTKTALELDPANEEIRFARLRVLAQLAQRISPNDVPGSVRRWESIYKSMSAVPRDEDYVALRALRHGFSQLTHKFRVKFSIGHETDLLISLLDRLSNTRGRGSDPYMAACSEEELDYLAPPEPLPGTVPPIDPMRAYEPKSKPVPRADSLPAVLW</sequence>
<proteinExistence type="predicted"/>